<gene>
    <name evidence="2" type="ORF">EHS24_005538</name>
</gene>
<dbReference type="RefSeq" id="XP_028471696.1">
    <property type="nucleotide sequence ID" value="XM_028621061.1"/>
</dbReference>
<dbReference type="OrthoDB" id="630895at2759"/>
<evidence type="ECO:0000256" key="1">
    <source>
        <dbReference type="SAM" id="MobiDB-lite"/>
    </source>
</evidence>
<feature type="region of interest" description="Disordered" evidence="1">
    <location>
        <begin position="413"/>
        <end position="441"/>
    </location>
</feature>
<dbReference type="GeneID" id="39590081"/>
<name>A0A427XCG6_9TREE</name>
<comment type="caution">
    <text evidence="2">The sequence shown here is derived from an EMBL/GenBank/DDBJ whole genome shotgun (WGS) entry which is preliminary data.</text>
</comment>
<evidence type="ECO:0008006" key="4">
    <source>
        <dbReference type="Google" id="ProtNLM"/>
    </source>
</evidence>
<dbReference type="CDD" id="cd09917">
    <property type="entry name" value="F-box_SF"/>
    <property type="match status" value="1"/>
</dbReference>
<evidence type="ECO:0000313" key="3">
    <source>
        <dbReference type="Proteomes" id="UP000279236"/>
    </source>
</evidence>
<evidence type="ECO:0000313" key="2">
    <source>
        <dbReference type="EMBL" id="RSH76549.1"/>
    </source>
</evidence>
<dbReference type="EMBL" id="RSCE01000024">
    <property type="protein sequence ID" value="RSH76549.1"/>
    <property type="molecule type" value="Genomic_DNA"/>
</dbReference>
<dbReference type="Proteomes" id="UP000279236">
    <property type="component" value="Unassembled WGS sequence"/>
</dbReference>
<protein>
    <recommendedName>
        <fullName evidence="4">F-box domain-containing protein</fullName>
    </recommendedName>
</protein>
<organism evidence="2 3">
    <name type="scientific">Apiotrichum porosum</name>
    <dbReference type="NCBI Taxonomy" id="105984"/>
    <lineage>
        <taxon>Eukaryota</taxon>
        <taxon>Fungi</taxon>
        <taxon>Dikarya</taxon>
        <taxon>Basidiomycota</taxon>
        <taxon>Agaricomycotina</taxon>
        <taxon>Tremellomycetes</taxon>
        <taxon>Trichosporonales</taxon>
        <taxon>Trichosporonaceae</taxon>
        <taxon>Apiotrichum</taxon>
    </lineage>
</organism>
<proteinExistence type="predicted"/>
<dbReference type="InterPro" id="IPR036047">
    <property type="entry name" value="F-box-like_dom_sf"/>
</dbReference>
<keyword evidence="3" id="KW-1185">Reference proteome</keyword>
<dbReference type="AlphaFoldDB" id="A0A427XCG6"/>
<reference evidence="2 3" key="1">
    <citation type="submission" date="2018-11" db="EMBL/GenBank/DDBJ databases">
        <title>Genome sequence of Apiotrichum porosum DSM 27194.</title>
        <authorList>
            <person name="Aliyu H."/>
            <person name="Gorte O."/>
            <person name="Ochsenreither K."/>
        </authorList>
    </citation>
    <scope>NUCLEOTIDE SEQUENCE [LARGE SCALE GENOMIC DNA]</scope>
    <source>
        <strain evidence="2 3">DSM 27194</strain>
    </source>
</reference>
<sequence>MRFVTSIVFRLPTSLPLSALHLNVQLVTIPRSRLAPYTSSLDNVNLVNLFTLGLPVMQAPGHHSGRAGDVVTLPPELVRHIVSYLNPKKDQRSLINVLAVSTTWWDAGAQVLYQDMTLDPERLRLLISGGQPAELAERHKLIAPTQRAVTRSLHRRLQPPGGMLSPRTRRALQFVERLTLIASFSEADYVMFCAIAGAVPNTPLFPRVRTLCYRTRSDSLFGDWYRGRIPKAAGPGVVFFDCPDLCLVGAQSVILFCLPARRIQSITCHFLLTDDLLNHRLPRQGESVVVYEDFAGRLASVVEMNSCLLKWERELQKQSDVNVRICIRSSEAGRFDILARLAGSVGWEPQATAKIQLLFYGDNGIGCPPCVVCGKSQWSTSAHVIRTNLARKTLLDRTTAIIQPLTTLRVSVRQVAQPHHHTRPPGDMDSHRGQGTSVLSI</sequence>
<accession>A0A427XCG6</accession>
<dbReference type="SUPFAM" id="SSF81383">
    <property type="entry name" value="F-box domain"/>
    <property type="match status" value="1"/>
</dbReference>